<dbReference type="EMBL" id="PGOL01005224">
    <property type="protein sequence ID" value="PKI35729.1"/>
    <property type="molecule type" value="Genomic_DNA"/>
</dbReference>
<protein>
    <submittedName>
        <fullName evidence="1">Uncharacterized protein</fullName>
    </submittedName>
</protein>
<evidence type="ECO:0000313" key="2">
    <source>
        <dbReference type="Proteomes" id="UP000233551"/>
    </source>
</evidence>
<sequence>MRVLAIYTGAVWWWAGGNGPICKRKTQSQTPIPDGPALNSFNYCRCLPFFMMMCVPIRKQCLFGSPAMEMPIPSEMGHRVGAIRATQLRDSGLYVESSVLSSSPVPSYMRGCTVPSCTLSRMRPGVALTWPRLALLDQMSSNVRRKLTST</sequence>
<name>A0A2I0HVJ4_PUNGR</name>
<proteinExistence type="predicted"/>
<dbReference type="Proteomes" id="UP000233551">
    <property type="component" value="Unassembled WGS sequence"/>
</dbReference>
<comment type="caution">
    <text evidence="1">The sequence shown here is derived from an EMBL/GenBank/DDBJ whole genome shotgun (WGS) entry which is preliminary data.</text>
</comment>
<evidence type="ECO:0000313" key="1">
    <source>
        <dbReference type="EMBL" id="PKI35729.1"/>
    </source>
</evidence>
<accession>A0A2I0HVJ4</accession>
<gene>
    <name evidence="1" type="ORF">CRG98_043887</name>
</gene>
<dbReference type="AlphaFoldDB" id="A0A2I0HVJ4"/>
<organism evidence="1 2">
    <name type="scientific">Punica granatum</name>
    <name type="common">Pomegranate</name>
    <dbReference type="NCBI Taxonomy" id="22663"/>
    <lineage>
        <taxon>Eukaryota</taxon>
        <taxon>Viridiplantae</taxon>
        <taxon>Streptophyta</taxon>
        <taxon>Embryophyta</taxon>
        <taxon>Tracheophyta</taxon>
        <taxon>Spermatophyta</taxon>
        <taxon>Magnoliopsida</taxon>
        <taxon>eudicotyledons</taxon>
        <taxon>Gunneridae</taxon>
        <taxon>Pentapetalae</taxon>
        <taxon>rosids</taxon>
        <taxon>malvids</taxon>
        <taxon>Myrtales</taxon>
        <taxon>Lythraceae</taxon>
        <taxon>Punica</taxon>
    </lineage>
</organism>
<keyword evidence="2" id="KW-1185">Reference proteome</keyword>
<reference evidence="1 2" key="1">
    <citation type="submission" date="2017-11" db="EMBL/GenBank/DDBJ databases">
        <title>De-novo sequencing of pomegranate (Punica granatum L.) genome.</title>
        <authorList>
            <person name="Akparov Z."/>
            <person name="Amiraslanov A."/>
            <person name="Hajiyeva S."/>
            <person name="Abbasov M."/>
            <person name="Kaur K."/>
            <person name="Hamwieh A."/>
            <person name="Solovyev V."/>
            <person name="Salamov A."/>
            <person name="Braich B."/>
            <person name="Kosarev P."/>
            <person name="Mahmoud A."/>
            <person name="Hajiyev E."/>
            <person name="Babayeva S."/>
            <person name="Izzatullayeva V."/>
            <person name="Mammadov A."/>
            <person name="Mammadov A."/>
            <person name="Sharifova S."/>
            <person name="Ojaghi J."/>
            <person name="Eynullazada K."/>
            <person name="Bayramov B."/>
            <person name="Abdulazimova A."/>
            <person name="Shahmuradov I."/>
        </authorList>
    </citation>
    <scope>NUCLEOTIDE SEQUENCE [LARGE SCALE GENOMIC DNA]</scope>
    <source>
        <strain evidence="2">cv. AG2017</strain>
        <tissue evidence="1">Leaf</tissue>
    </source>
</reference>